<name>A0ABY1DXC7_9PSEU</name>
<evidence type="ECO:0000313" key="1">
    <source>
        <dbReference type="EMBL" id="SFD44521.1"/>
    </source>
</evidence>
<evidence type="ECO:0008006" key="3">
    <source>
        <dbReference type="Google" id="ProtNLM"/>
    </source>
</evidence>
<evidence type="ECO:0000313" key="2">
    <source>
        <dbReference type="Proteomes" id="UP000199690"/>
    </source>
</evidence>
<dbReference type="EMBL" id="FOME01000004">
    <property type="protein sequence ID" value="SFD44521.1"/>
    <property type="molecule type" value="Genomic_DNA"/>
</dbReference>
<keyword evidence="2" id="KW-1185">Reference proteome</keyword>
<reference evidence="1 2" key="1">
    <citation type="submission" date="2016-10" db="EMBL/GenBank/DDBJ databases">
        <authorList>
            <person name="Varghese N."/>
            <person name="Submissions S."/>
        </authorList>
    </citation>
    <scope>NUCLEOTIDE SEQUENCE [LARGE SCALE GENOMIC DNA]</scope>
    <source>
        <strain evidence="1 2">CGMCC 4.3529</strain>
    </source>
</reference>
<proteinExistence type="predicted"/>
<gene>
    <name evidence="1" type="ORF">SAMN05216506_104331</name>
</gene>
<accession>A0ABY1DXC7</accession>
<comment type="caution">
    <text evidence="1">The sequence shown here is derived from an EMBL/GenBank/DDBJ whole genome shotgun (WGS) entry which is preliminary data.</text>
</comment>
<sequence length="38" mass="4396">MSAGRWGCRSEPHQSVAFEACLVERGVDRFGPRRMMWV</sequence>
<protein>
    <recommendedName>
        <fullName evidence="3">Transposase</fullName>
    </recommendedName>
</protein>
<organism evidence="1 2">
    <name type="scientific">Saccharopolyspora kobensis</name>
    <dbReference type="NCBI Taxonomy" id="146035"/>
    <lineage>
        <taxon>Bacteria</taxon>
        <taxon>Bacillati</taxon>
        <taxon>Actinomycetota</taxon>
        <taxon>Actinomycetes</taxon>
        <taxon>Pseudonocardiales</taxon>
        <taxon>Pseudonocardiaceae</taxon>
        <taxon>Saccharopolyspora</taxon>
    </lineage>
</organism>
<dbReference type="Proteomes" id="UP000199690">
    <property type="component" value="Unassembled WGS sequence"/>
</dbReference>